<dbReference type="EMBL" id="ML742201">
    <property type="protein sequence ID" value="KAE8147570.1"/>
    <property type="molecule type" value="Genomic_DNA"/>
</dbReference>
<sequence>MFRLRTIVSRNELSRAVEGSTSPVRWISVSQRQDSPTLPGTNGPKSGSSSSMTSKSRAPRKTGIPPANLNAKSKDSERPRPQRVFDARSLGASTSGKPANIFKAPLLRNPRRGPSTRGRSSRLPAKPTVSRARKSDRPPRPKTSAMDEIDELELSQLEYVYRELAEREKPIPSRYVPQASDWSNLQETWPSFPMNVTASAAEVIEKLSTLSARYPNGYVPPYELGSRLFKGQFVRFLNEEEMSQAVEEAKKLSQHRADSFSQRKGDLVEPEAIGFTPLDEENRKSLIQSFVQGSYPTLATEQAGKSPVLAEVVKNLRNNESYQMAGKSSQFMLKVESLLNSGRPVKRV</sequence>
<dbReference type="Proteomes" id="UP000325780">
    <property type="component" value="Unassembled WGS sequence"/>
</dbReference>
<gene>
    <name evidence="2" type="ORF">BDV25DRAFT_160089</name>
</gene>
<proteinExistence type="predicted"/>
<dbReference type="OrthoDB" id="5365739at2759"/>
<feature type="compositionally biased region" description="Low complexity" evidence="1">
    <location>
        <begin position="46"/>
        <end position="56"/>
    </location>
</feature>
<feature type="compositionally biased region" description="Polar residues" evidence="1">
    <location>
        <begin position="19"/>
        <end position="45"/>
    </location>
</feature>
<evidence type="ECO:0000256" key="1">
    <source>
        <dbReference type="SAM" id="MobiDB-lite"/>
    </source>
</evidence>
<organism evidence="2 3">
    <name type="scientific">Aspergillus avenaceus</name>
    <dbReference type="NCBI Taxonomy" id="36643"/>
    <lineage>
        <taxon>Eukaryota</taxon>
        <taxon>Fungi</taxon>
        <taxon>Dikarya</taxon>
        <taxon>Ascomycota</taxon>
        <taxon>Pezizomycotina</taxon>
        <taxon>Eurotiomycetes</taxon>
        <taxon>Eurotiomycetidae</taxon>
        <taxon>Eurotiales</taxon>
        <taxon>Aspergillaceae</taxon>
        <taxon>Aspergillus</taxon>
        <taxon>Aspergillus subgen. Circumdati</taxon>
    </lineage>
</organism>
<feature type="compositionally biased region" description="Basic and acidic residues" evidence="1">
    <location>
        <begin position="72"/>
        <end position="86"/>
    </location>
</feature>
<evidence type="ECO:0000313" key="3">
    <source>
        <dbReference type="Proteomes" id="UP000325780"/>
    </source>
</evidence>
<dbReference type="AlphaFoldDB" id="A0A5N6TMP5"/>
<feature type="region of interest" description="Disordered" evidence="1">
    <location>
        <begin position="18"/>
        <end position="146"/>
    </location>
</feature>
<name>A0A5N6TMP5_ASPAV</name>
<feature type="compositionally biased region" description="Low complexity" evidence="1">
    <location>
        <begin position="112"/>
        <end position="122"/>
    </location>
</feature>
<accession>A0A5N6TMP5</accession>
<protein>
    <submittedName>
        <fullName evidence="2">Uncharacterized protein</fullName>
    </submittedName>
</protein>
<keyword evidence="3" id="KW-1185">Reference proteome</keyword>
<evidence type="ECO:0000313" key="2">
    <source>
        <dbReference type="EMBL" id="KAE8147570.1"/>
    </source>
</evidence>
<reference evidence="2 3" key="1">
    <citation type="submission" date="2019-04" db="EMBL/GenBank/DDBJ databases">
        <title>Friends and foes A comparative genomics study of 23 Aspergillus species from section Flavi.</title>
        <authorList>
            <consortium name="DOE Joint Genome Institute"/>
            <person name="Kjaerbolling I."/>
            <person name="Vesth T."/>
            <person name="Frisvad J.C."/>
            <person name="Nybo J.L."/>
            <person name="Theobald S."/>
            <person name="Kildgaard S."/>
            <person name="Isbrandt T."/>
            <person name="Kuo A."/>
            <person name="Sato A."/>
            <person name="Lyhne E.K."/>
            <person name="Kogle M.E."/>
            <person name="Wiebenga A."/>
            <person name="Kun R.S."/>
            <person name="Lubbers R.J."/>
            <person name="Makela M.R."/>
            <person name="Barry K."/>
            <person name="Chovatia M."/>
            <person name="Clum A."/>
            <person name="Daum C."/>
            <person name="Haridas S."/>
            <person name="He G."/>
            <person name="LaButti K."/>
            <person name="Lipzen A."/>
            <person name="Mondo S."/>
            <person name="Riley R."/>
            <person name="Salamov A."/>
            <person name="Simmons B.A."/>
            <person name="Magnuson J.K."/>
            <person name="Henrissat B."/>
            <person name="Mortensen U.H."/>
            <person name="Larsen T.O."/>
            <person name="Devries R.P."/>
            <person name="Grigoriev I.V."/>
            <person name="Machida M."/>
            <person name="Baker S.E."/>
            <person name="Andersen M.R."/>
        </authorList>
    </citation>
    <scope>NUCLEOTIDE SEQUENCE [LARGE SCALE GENOMIC DNA]</scope>
    <source>
        <strain evidence="2 3">IBT 18842</strain>
    </source>
</reference>